<dbReference type="GeneID" id="81362670"/>
<gene>
    <name evidence="1" type="ORF">N7532_011200</name>
</gene>
<evidence type="ECO:0000313" key="2">
    <source>
        <dbReference type="Proteomes" id="UP001149074"/>
    </source>
</evidence>
<evidence type="ECO:0000313" key="1">
    <source>
        <dbReference type="EMBL" id="KAJ5082157.1"/>
    </source>
</evidence>
<organism evidence="1 2">
    <name type="scientific">Penicillium argentinense</name>
    <dbReference type="NCBI Taxonomy" id="1131581"/>
    <lineage>
        <taxon>Eukaryota</taxon>
        <taxon>Fungi</taxon>
        <taxon>Dikarya</taxon>
        <taxon>Ascomycota</taxon>
        <taxon>Pezizomycotina</taxon>
        <taxon>Eurotiomycetes</taxon>
        <taxon>Eurotiomycetidae</taxon>
        <taxon>Eurotiales</taxon>
        <taxon>Aspergillaceae</taxon>
        <taxon>Penicillium</taxon>
    </lineage>
</organism>
<comment type="caution">
    <text evidence="1">The sequence shown here is derived from an EMBL/GenBank/DDBJ whole genome shotgun (WGS) entry which is preliminary data.</text>
</comment>
<accession>A0A9W9JV09</accession>
<protein>
    <submittedName>
        <fullName evidence="1">Uncharacterized protein</fullName>
    </submittedName>
</protein>
<dbReference type="Proteomes" id="UP001149074">
    <property type="component" value="Unassembled WGS sequence"/>
</dbReference>
<keyword evidence="2" id="KW-1185">Reference proteome</keyword>
<dbReference type="AlphaFoldDB" id="A0A9W9JV09"/>
<sequence length="140" mass="16446">MARGHGISSAQKGRETLADAIEKAVPFEIPCDKYTRTTEAMRRLRHLCKLYNKGWKEGIAVLSCRWAELQKVAEVPEVRRYLSERDNFFKEAERLGLMQPFHYQSASTQERKWVEKDGNTPKSLTTQSWFKQEVEWTKKH</sequence>
<reference evidence="1" key="2">
    <citation type="journal article" date="2023" name="IMA Fungus">
        <title>Comparative genomic study of the Penicillium genus elucidates a diverse pangenome and 15 lateral gene transfer events.</title>
        <authorList>
            <person name="Petersen C."/>
            <person name="Sorensen T."/>
            <person name="Nielsen M.R."/>
            <person name="Sondergaard T.E."/>
            <person name="Sorensen J.L."/>
            <person name="Fitzpatrick D.A."/>
            <person name="Frisvad J.C."/>
            <person name="Nielsen K.L."/>
        </authorList>
    </citation>
    <scope>NUCLEOTIDE SEQUENCE</scope>
    <source>
        <strain evidence="1">IBT 30761</strain>
    </source>
</reference>
<dbReference type="EMBL" id="JAPQKI010000011">
    <property type="protein sequence ID" value="KAJ5082157.1"/>
    <property type="molecule type" value="Genomic_DNA"/>
</dbReference>
<dbReference type="RefSeq" id="XP_056468679.1">
    <property type="nucleotide sequence ID" value="XM_056623691.1"/>
</dbReference>
<reference evidence="1" key="1">
    <citation type="submission" date="2022-11" db="EMBL/GenBank/DDBJ databases">
        <authorList>
            <person name="Petersen C."/>
        </authorList>
    </citation>
    <scope>NUCLEOTIDE SEQUENCE</scope>
    <source>
        <strain evidence="1">IBT 30761</strain>
    </source>
</reference>
<proteinExistence type="predicted"/>
<name>A0A9W9JV09_9EURO</name>